<dbReference type="EC" id="3.1.4.46" evidence="1"/>
<evidence type="ECO:0000256" key="5">
    <source>
        <dbReference type="ARBA" id="ARBA00023180"/>
    </source>
</evidence>
<evidence type="ECO:0000256" key="6">
    <source>
        <dbReference type="ARBA" id="ARBA00047512"/>
    </source>
</evidence>
<dbReference type="InterPro" id="IPR017946">
    <property type="entry name" value="PLC-like_Pdiesterase_TIM-brl"/>
</dbReference>
<dbReference type="Gene3D" id="3.20.20.190">
    <property type="entry name" value="Phosphatidylinositol (PI) phosphodiesterase"/>
    <property type="match status" value="2"/>
</dbReference>
<dbReference type="GO" id="GO:0008889">
    <property type="term" value="F:glycerophosphodiester phosphodiesterase activity"/>
    <property type="evidence" value="ECO:0007669"/>
    <property type="project" value="UniProtKB-EC"/>
</dbReference>
<keyword evidence="7" id="KW-0472">Membrane</keyword>
<dbReference type="GO" id="GO:0006071">
    <property type="term" value="P:glycerol metabolic process"/>
    <property type="evidence" value="ECO:0007669"/>
    <property type="project" value="UniProtKB-KW"/>
</dbReference>
<dbReference type="PROSITE" id="PS51704">
    <property type="entry name" value="GP_PDE"/>
    <property type="match status" value="2"/>
</dbReference>
<keyword evidence="5" id="KW-0325">Glycoprotein</keyword>
<dbReference type="FunFam" id="3.20.20.190:FF:000013">
    <property type="entry name" value="Glycerophosphodiester phosphodiesterase GDPDL3"/>
    <property type="match status" value="1"/>
</dbReference>
<evidence type="ECO:0000256" key="7">
    <source>
        <dbReference type="SAM" id="Phobius"/>
    </source>
</evidence>
<evidence type="ECO:0000313" key="10">
    <source>
        <dbReference type="EMBL" id="GKU87171.1"/>
    </source>
</evidence>
<dbReference type="InterPro" id="IPR030395">
    <property type="entry name" value="GP_PDE_dom"/>
</dbReference>
<dbReference type="GO" id="GO:0006629">
    <property type="term" value="P:lipid metabolic process"/>
    <property type="evidence" value="ECO:0007669"/>
    <property type="project" value="InterPro"/>
</dbReference>
<evidence type="ECO:0000256" key="3">
    <source>
        <dbReference type="ARBA" id="ARBA00022798"/>
    </source>
</evidence>
<evidence type="ECO:0000256" key="8">
    <source>
        <dbReference type="SAM" id="SignalP"/>
    </source>
</evidence>
<dbReference type="Proteomes" id="UP001054252">
    <property type="component" value="Unassembled WGS sequence"/>
</dbReference>
<organism evidence="10 11">
    <name type="scientific">Rubroshorea leprosula</name>
    <dbReference type="NCBI Taxonomy" id="152421"/>
    <lineage>
        <taxon>Eukaryota</taxon>
        <taxon>Viridiplantae</taxon>
        <taxon>Streptophyta</taxon>
        <taxon>Embryophyta</taxon>
        <taxon>Tracheophyta</taxon>
        <taxon>Spermatophyta</taxon>
        <taxon>Magnoliopsida</taxon>
        <taxon>eudicotyledons</taxon>
        <taxon>Gunneridae</taxon>
        <taxon>Pentapetalae</taxon>
        <taxon>rosids</taxon>
        <taxon>malvids</taxon>
        <taxon>Malvales</taxon>
        <taxon>Dipterocarpaceae</taxon>
        <taxon>Rubroshorea</taxon>
    </lineage>
</organism>
<evidence type="ECO:0000313" key="11">
    <source>
        <dbReference type="Proteomes" id="UP001054252"/>
    </source>
</evidence>
<name>A0AAV5HNW6_9ROSI</name>
<keyword evidence="7" id="KW-1133">Transmembrane helix</keyword>
<feature type="signal peptide" evidence="8">
    <location>
        <begin position="1"/>
        <end position="17"/>
    </location>
</feature>
<protein>
    <recommendedName>
        <fullName evidence="1">glycerophosphodiester phosphodiesterase</fullName>
        <ecNumber evidence="1">3.1.4.46</ecNumber>
    </recommendedName>
</protein>
<keyword evidence="11" id="KW-1185">Reference proteome</keyword>
<dbReference type="PANTHER" id="PTHR43620">
    <property type="entry name" value="GLYCEROPHOSPHORYL DIESTER PHOSPHODIESTERASE"/>
    <property type="match status" value="1"/>
</dbReference>
<keyword evidence="2 8" id="KW-0732">Signal</keyword>
<dbReference type="EMBL" id="BPVZ01000002">
    <property type="protein sequence ID" value="GKU87171.1"/>
    <property type="molecule type" value="Genomic_DNA"/>
</dbReference>
<dbReference type="FunFam" id="3.20.20.190:FF:000011">
    <property type="entry name" value="Glycerophosphodiester phosphodiesterase GDPDL3"/>
    <property type="match status" value="1"/>
</dbReference>
<dbReference type="CDD" id="cd08603">
    <property type="entry name" value="GDPD_SHV3_repeat_1"/>
    <property type="match status" value="1"/>
</dbReference>
<evidence type="ECO:0000256" key="2">
    <source>
        <dbReference type="ARBA" id="ARBA00022729"/>
    </source>
</evidence>
<dbReference type="SUPFAM" id="SSF51695">
    <property type="entry name" value="PLC-like phosphodiesterases"/>
    <property type="match status" value="2"/>
</dbReference>
<comment type="caution">
    <text evidence="10">The sequence shown here is derived from an EMBL/GenBank/DDBJ whole genome shotgun (WGS) entry which is preliminary data.</text>
</comment>
<proteinExistence type="predicted"/>
<evidence type="ECO:0000259" key="9">
    <source>
        <dbReference type="PROSITE" id="PS51704"/>
    </source>
</evidence>
<keyword evidence="3" id="KW-0319">Glycerol metabolism</keyword>
<evidence type="ECO:0000256" key="4">
    <source>
        <dbReference type="ARBA" id="ARBA00022801"/>
    </source>
</evidence>
<evidence type="ECO:0000256" key="1">
    <source>
        <dbReference type="ARBA" id="ARBA00012247"/>
    </source>
</evidence>
<keyword evidence="4" id="KW-0378">Hydrolase</keyword>
<keyword evidence="7" id="KW-0812">Transmembrane</keyword>
<accession>A0AAV5HNW6</accession>
<feature type="transmembrane region" description="Helical" evidence="7">
    <location>
        <begin position="727"/>
        <end position="745"/>
    </location>
</feature>
<reference evidence="10 11" key="1">
    <citation type="journal article" date="2021" name="Commun. Biol.">
        <title>The genome of Shorea leprosula (Dipterocarpaceae) highlights the ecological relevance of drought in aseasonal tropical rainforests.</title>
        <authorList>
            <person name="Ng K.K.S."/>
            <person name="Kobayashi M.J."/>
            <person name="Fawcett J.A."/>
            <person name="Hatakeyama M."/>
            <person name="Paape T."/>
            <person name="Ng C.H."/>
            <person name="Ang C.C."/>
            <person name="Tnah L.H."/>
            <person name="Lee C.T."/>
            <person name="Nishiyama T."/>
            <person name="Sese J."/>
            <person name="O'Brien M.J."/>
            <person name="Copetti D."/>
            <person name="Mohd Noor M.I."/>
            <person name="Ong R.C."/>
            <person name="Putra M."/>
            <person name="Sireger I.Z."/>
            <person name="Indrioko S."/>
            <person name="Kosugi Y."/>
            <person name="Izuno A."/>
            <person name="Isagi Y."/>
            <person name="Lee S.L."/>
            <person name="Shimizu K.K."/>
        </authorList>
    </citation>
    <scope>NUCLEOTIDE SEQUENCE [LARGE SCALE GENOMIC DNA]</scope>
    <source>
        <strain evidence="10">214</strain>
    </source>
</reference>
<dbReference type="AlphaFoldDB" id="A0AAV5HNW6"/>
<dbReference type="CDD" id="cd08604">
    <property type="entry name" value="GDPD_SHV3_repeat_2"/>
    <property type="match status" value="1"/>
</dbReference>
<sequence>MIRILLFSFVLIHVTLARKPAAPPSKKWLTLTGNAPFVVARGGFSGLFPESSQFANNMALQLTSTLGVEVALLCNLQLTKDGAGICQTDIRLDNSTNIATLFPQDQKVYNVNGNQVHGWFALDYMSELILNNVSLNQNILSRPTLFDGIPVSTVEDVAGIKPPFFWLNVPYDAFYTQHGLSVSAYLQNAMKFMGINYISSPEIGFLKAIGGKVNKARTKLIFVFLDPNVVEPTTNQTYSSLLKNLAAIKAFASGILVPKGYIWPVNPNKYLGPSTTLVADAHKLGLEVYASVFANDMPASYNYSYDPTAEYQQFIDNSQFSVDGVVTDFPTTAAETIACFAMNNVTKPSHGNSLIITHNGASGIYPGCSDLAYEQAVNDGADIIDCSVQMSKDGVAFCLDSPDLMGDTNAVTTFMSRSSSVPEIQKENGIFSFDLTWSEIQTLKPQIMSPFRQNAGYQRNPAAQNQGKLMTLTDFLEFSKAKAVSGILINIENAAYLASKKGLGLVDAVTVALKNATFDQQSTQEVLIQSDDSSVLSKFQGVPAYKTVLTIKDTIGSAPKQPLDEIKKYATTVVLPRPSLITINNGFAQAQTTVLKQMQAANISVFVSVLRNEYVSLAYDYFSDPIVELATYIAGLGVNGVITEFPGTASKYLRSPCSDLNAEIAILPAEPGGLLSQVPPEAMSPAVAPSPPLDMADVIDPPLPAVAKVDSPATPGTPGRKSSSTTIAANISLSLVAIMVISLLFA</sequence>
<feature type="chain" id="PRO_5044000112" description="glycerophosphodiester phosphodiesterase" evidence="8">
    <location>
        <begin position="18"/>
        <end position="746"/>
    </location>
</feature>
<comment type="catalytic activity">
    <reaction evidence="6">
        <text>a sn-glycero-3-phosphodiester + H2O = an alcohol + sn-glycerol 3-phosphate + H(+)</text>
        <dbReference type="Rhea" id="RHEA:12969"/>
        <dbReference type="ChEBI" id="CHEBI:15377"/>
        <dbReference type="ChEBI" id="CHEBI:15378"/>
        <dbReference type="ChEBI" id="CHEBI:30879"/>
        <dbReference type="ChEBI" id="CHEBI:57597"/>
        <dbReference type="ChEBI" id="CHEBI:83408"/>
        <dbReference type="EC" id="3.1.4.46"/>
    </reaction>
</comment>
<feature type="domain" description="GP-PDE" evidence="9">
    <location>
        <begin position="36"/>
        <end position="337"/>
    </location>
</feature>
<feature type="domain" description="GP-PDE" evidence="9">
    <location>
        <begin position="353"/>
        <end position="653"/>
    </location>
</feature>
<dbReference type="PANTHER" id="PTHR43620:SF44">
    <property type="entry name" value="GLYCEROPHOSPHODIESTER PHOSPHODIESTERASE GDPDL6-RELATED"/>
    <property type="match status" value="1"/>
</dbReference>
<gene>
    <name evidence="10" type="ORF">SLEP1_g1615</name>
</gene>
<dbReference type="Pfam" id="PF03009">
    <property type="entry name" value="GDPD"/>
    <property type="match status" value="1"/>
</dbReference>